<gene>
    <name evidence="2" type="ORF">C4B24_00760</name>
</gene>
<reference evidence="2 3" key="1">
    <citation type="submission" date="2018-02" db="EMBL/GenBank/DDBJ databases">
        <title>Mycoplasma marinum and Mycoplasma todarodis sp. nov., moderately halophilic and psychrotolerant mycoplasmas isolated from cephalopods.</title>
        <authorList>
            <person name="Viver T."/>
        </authorList>
    </citation>
    <scope>NUCLEOTIDE SEQUENCE [LARGE SCALE GENOMIC DNA]</scope>
    <source>
        <strain evidence="2 3">PE</strain>
    </source>
</reference>
<evidence type="ECO:0000313" key="3">
    <source>
        <dbReference type="Proteomes" id="UP000294192"/>
    </source>
</evidence>
<evidence type="ECO:0000313" key="2">
    <source>
        <dbReference type="EMBL" id="TCG11913.1"/>
    </source>
</evidence>
<organism evidence="2 3">
    <name type="scientific">Mycoplasma marinum</name>
    <dbReference type="NCBI Taxonomy" id="1937190"/>
    <lineage>
        <taxon>Bacteria</taxon>
        <taxon>Bacillati</taxon>
        <taxon>Mycoplasmatota</taxon>
        <taxon>Mollicutes</taxon>
        <taxon>Mycoplasmataceae</taxon>
        <taxon>Mycoplasma</taxon>
    </lineage>
</organism>
<feature type="transmembrane region" description="Helical" evidence="1">
    <location>
        <begin position="39"/>
        <end position="59"/>
    </location>
</feature>
<dbReference type="Proteomes" id="UP000294192">
    <property type="component" value="Unassembled WGS sequence"/>
</dbReference>
<comment type="caution">
    <text evidence="2">The sequence shown here is derived from an EMBL/GenBank/DDBJ whole genome shotgun (WGS) entry which is preliminary data.</text>
</comment>
<protein>
    <submittedName>
        <fullName evidence="2">Uncharacterized protein</fullName>
    </submittedName>
</protein>
<evidence type="ECO:0000256" key="1">
    <source>
        <dbReference type="SAM" id="Phobius"/>
    </source>
</evidence>
<feature type="transmembrane region" description="Helical" evidence="1">
    <location>
        <begin position="71"/>
        <end position="92"/>
    </location>
</feature>
<name>A0A4R0XVM5_9MOLU</name>
<keyword evidence="1" id="KW-1133">Transmembrane helix</keyword>
<dbReference type="RefSeq" id="WP_131598391.1">
    <property type="nucleotide sequence ID" value="NZ_PSZO01000002.1"/>
</dbReference>
<keyword evidence="3" id="KW-1185">Reference proteome</keyword>
<accession>A0A4R0XVM5</accession>
<keyword evidence="1" id="KW-0812">Transmembrane</keyword>
<feature type="transmembrane region" description="Helical" evidence="1">
    <location>
        <begin position="98"/>
        <end position="117"/>
    </location>
</feature>
<dbReference type="EMBL" id="PSZO01000002">
    <property type="protein sequence ID" value="TCG11913.1"/>
    <property type="molecule type" value="Genomic_DNA"/>
</dbReference>
<sequence length="122" mass="13659">MTKNNKFKLKIIYIFLYTATLITLFVTTKNNGGILKGDMIPWILGIATGLFGIAVSFPFNKRKCKLNMDKIILLSILMIINLLSIIFSILDIVGIKNYIVTAIIFVTATPITISSLFKLDKN</sequence>
<proteinExistence type="predicted"/>
<feature type="transmembrane region" description="Helical" evidence="1">
    <location>
        <begin position="7"/>
        <end position="27"/>
    </location>
</feature>
<dbReference type="AlphaFoldDB" id="A0A4R0XVM5"/>
<keyword evidence="1" id="KW-0472">Membrane</keyword>